<keyword evidence="3" id="KW-1185">Reference proteome</keyword>
<evidence type="ECO:0000256" key="1">
    <source>
        <dbReference type="SAM" id="MobiDB-lite"/>
    </source>
</evidence>
<name>A0A7I8V9F2_9ANNE</name>
<comment type="caution">
    <text evidence="2">The sequence shown here is derived from an EMBL/GenBank/DDBJ whole genome shotgun (WGS) entry which is preliminary data.</text>
</comment>
<reference evidence="2 3" key="1">
    <citation type="submission" date="2020-08" db="EMBL/GenBank/DDBJ databases">
        <authorList>
            <person name="Hejnol A."/>
        </authorList>
    </citation>
    <scope>NUCLEOTIDE SEQUENCE [LARGE SCALE GENOMIC DNA]</scope>
</reference>
<dbReference type="InterPro" id="IPR038991">
    <property type="entry name" value="CAAP1"/>
</dbReference>
<protein>
    <submittedName>
        <fullName evidence="2">DgyrCDS1193</fullName>
    </submittedName>
</protein>
<dbReference type="PANTHER" id="PTHR14740:SF3">
    <property type="entry name" value="CASPASE ACTIVITY AND APOPTOSIS INHIBITOR 1"/>
    <property type="match status" value="1"/>
</dbReference>
<evidence type="ECO:0000313" key="3">
    <source>
        <dbReference type="Proteomes" id="UP000549394"/>
    </source>
</evidence>
<feature type="region of interest" description="Disordered" evidence="1">
    <location>
        <begin position="1"/>
        <end position="57"/>
    </location>
</feature>
<evidence type="ECO:0000313" key="2">
    <source>
        <dbReference type="EMBL" id="CAD5111931.1"/>
    </source>
</evidence>
<accession>A0A7I8V9F2</accession>
<gene>
    <name evidence="2" type="ORF">DGYR_LOCUS1155</name>
</gene>
<dbReference type="GO" id="GO:0042981">
    <property type="term" value="P:regulation of apoptotic process"/>
    <property type="evidence" value="ECO:0007669"/>
    <property type="project" value="InterPro"/>
</dbReference>
<organism evidence="2 3">
    <name type="scientific">Dimorphilus gyrociliatus</name>
    <dbReference type="NCBI Taxonomy" id="2664684"/>
    <lineage>
        <taxon>Eukaryota</taxon>
        <taxon>Metazoa</taxon>
        <taxon>Spiralia</taxon>
        <taxon>Lophotrochozoa</taxon>
        <taxon>Annelida</taxon>
        <taxon>Polychaeta</taxon>
        <taxon>Polychaeta incertae sedis</taxon>
        <taxon>Dinophilidae</taxon>
        <taxon>Dimorphilus</taxon>
    </lineage>
</organism>
<dbReference type="Proteomes" id="UP000549394">
    <property type="component" value="Unassembled WGS sequence"/>
</dbReference>
<dbReference type="EMBL" id="CAJFCJ010000002">
    <property type="protein sequence ID" value="CAD5111931.1"/>
    <property type="molecule type" value="Genomic_DNA"/>
</dbReference>
<dbReference type="OrthoDB" id="10064012at2759"/>
<sequence length="151" mass="17684">MNKISVRLADSTSRTENQISRKRSTMNEDDRKRDSRKRKRSYSVESSSDNGSDLDLNKDLKPIEEYVKDRQVMIKEMFASVSRDKLRAMLPEILKPIPMNDLQKFCCEELEVMSRKRIIRILQGKSKFCIVTCFIIANESSFEIIWLEIAV</sequence>
<dbReference type="Pfam" id="PF15335">
    <property type="entry name" value="CAAP1"/>
    <property type="match status" value="1"/>
</dbReference>
<dbReference type="PANTHER" id="PTHR14740">
    <property type="entry name" value="CASPASE ACTIVITY AND APOPTOSIS INHIBITOR 1"/>
    <property type="match status" value="1"/>
</dbReference>
<dbReference type="AlphaFoldDB" id="A0A7I8V9F2"/>
<proteinExistence type="predicted"/>